<reference evidence="2" key="2">
    <citation type="submission" date="2014-07" db="EMBL/GenBank/DDBJ databases">
        <authorList>
            <person name="Hull J."/>
        </authorList>
    </citation>
    <scope>NUCLEOTIDE SEQUENCE</scope>
</reference>
<reference evidence="2" key="1">
    <citation type="journal article" date="2014" name="PLoS ONE">
        <title>Transcriptome-Based Identification of ABC Transporters in the Western Tarnished Plant Bug Lygus hesperus.</title>
        <authorList>
            <person name="Hull J.J."/>
            <person name="Chaney K."/>
            <person name="Geib S.M."/>
            <person name="Fabrick J.A."/>
            <person name="Brent C.S."/>
            <person name="Walsh D."/>
            <person name="Lavine L.C."/>
        </authorList>
    </citation>
    <scope>NUCLEOTIDE SEQUENCE</scope>
</reference>
<name>A0A0A9YHF2_LYGHE</name>
<keyword evidence="1" id="KW-1133">Transmembrane helix</keyword>
<accession>A0A0A9YHF2</accession>
<dbReference type="EMBL" id="GBHO01012558">
    <property type="protein sequence ID" value="JAG31046.1"/>
    <property type="molecule type" value="Transcribed_RNA"/>
</dbReference>
<proteinExistence type="predicted"/>
<keyword evidence="1" id="KW-0812">Transmembrane</keyword>
<evidence type="ECO:0000313" key="3">
    <source>
        <dbReference type="EMBL" id="JAQ15191.1"/>
    </source>
</evidence>
<organism evidence="2">
    <name type="scientific">Lygus hesperus</name>
    <name type="common">Western plant bug</name>
    <dbReference type="NCBI Taxonomy" id="30085"/>
    <lineage>
        <taxon>Eukaryota</taxon>
        <taxon>Metazoa</taxon>
        <taxon>Ecdysozoa</taxon>
        <taxon>Arthropoda</taxon>
        <taxon>Hexapoda</taxon>
        <taxon>Insecta</taxon>
        <taxon>Pterygota</taxon>
        <taxon>Neoptera</taxon>
        <taxon>Paraneoptera</taxon>
        <taxon>Hemiptera</taxon>
        <taxon>Heteroptera</taxon>
        <taxon>Panheteroptera</taxon>
        <taxon>Cimicomorpha</taxon>
        <taxon>Miridae</taxon>
        <taxon>Mirini</taxon>
        <taxon>Lygus</taxon>
    </lineage>
</organism>
<dbReference type="AlphaFoldDB" id="A0A0A9YHF2"/>
<feature type="transmembrane region" description="Helical" evidence="1">
    <location>
        <begin position="121"/>
        <end position="139"/>
    </location>
</feature>
<dbReference type="EMBL" id="GDHC01003438">
    <property type="protein sequence ID" value="JAQ15191.1"/>
    <property type="molecule type" value="Transcribed_RNA"/>
</dbReference>
<sequence>MKSYYDAVLNAPKPDIYIEERLENMPFADVCLNGQKRFWYQLTEQEKHHLAQKYPARPDLPYGLRVLTTLSTMYEVPINYAELASHGHSVSSITHVRRDPMGFTTGHALMQNPLRRRIPKFIALALPISLIPFTALIALKQYQHGFWFRGSA</sequence>
<reference evidence="3" key="3">
    <citation type="journal article" date="2016" name="Gigascience">
        <title>De novo construction of an expanded transcriptome assembly for the western tarnished plant bug, Lygus hesperus.</title>
        <authorList>
            <person name="Tassone E.E."/>
            <person name="Geib S.M."/>
            <person name="Hall B."/>
            <person name="Fabrick J.A."/>
            <person name="Brent C.S."/>
            <person name="Hull J.J."/>
        </authorList>
    </citation>
    <scope>NUCLEOTIDE SEQUENCE</scope>
</reference>
<protein>
    <submittedName>
        <fullName evidence="2">Uncharacterized protein</fullName>
    </submittedName>
</protein>
<gene>
    <name evidence="2" type="ORF">CM83_1427</name>
    <name evidence="3" type="ORF">g.37680</name>
</gene>
<evidence type="ECO:0000313" key="2">
    <source>
        <dbReference type="EMBL" id="JAG31046.1"/>
    </source>
</evidence>
<evidence type="ECO:0000256" key="1">
    <source>
        <dbReference type="SAM" id="Phobius"/>
    </source>
</evidence>
<keyword evidence="1" id="KW-0472">Membrane</keyword>